<comment type="caution">
    <text evidence="5">Lacks conserved residue(s) required for the propagation of feature annotation.</text>
</comment>
<comment type="function">
    <text evidence="5">Catalyzes the conversion of 1-hydroxy-2-methyl-2-(E)-butenyl 4-diphosphate (HMBPP) into a mixture of isopentenyl diphosphate (IPP) and dimethylallyl diphosphate (DMAPP). Acts in the terminal step of the DOXP/MEP pathway for isoprenoid precursor biosynthesis.</text>
</comment>
<dbReference type="PANTHER" id="PTHR30426">
    <property type="entry name" value="4-HYDROXY-3-METHYLBUT-2-ENYL DIPHOSPHATE REDUCTASE"/>
    <property type="match status" value="1"/>
</dbReference>
<keyword evidence="3 5" id="KW-0408">Iron</keyword>
<evidence type="ECO:0000313" key="8">
    <source>
        <dbReference type="Proteomes" id="UP000779900"/>
    </source>
</evidence>
<keyword evidence="1 5" id="KW-0004">4Fe-4S</keyword>
<comment type="pathway">
    <text evidence="5">Isoprenoid biosynthesis; dimethylallyl diphosphate biosynthesis; dimethylallyl diphosphate from (2E)-4-hydroxy-3-methylbutenyl diphosphate: step 1/1.</text>
</comment>
<feature type="binding site" evidence="5">
    <location>
        <position position="170"/>
    </location>
    <ligand>
        <name>(2E)-4-hydroxy-3-methylbut-2-enyl diphosphate</name>
        <dbReference type="ChEBI" id="CHEBI:128753"/>
    </ligand>
</feature>
<feature type="binding site" evidence="5">
    <location>
        <position position="355"/>
    </location>
    <ligand>
        <name>isopentenyl diphosphate</name>
        <dbReference type="ChEBI" id="CHEBI:128769"/>
    </ligand>
</feature>
<protein>
    <recommendedName>
        <fullName evidence="5">4-hydroxy-3-methylbut-2-enyl diphosphate reductase</fullName>
        <shortName evidence="5">HMBPP reductase</shortName>
        <ecNumber evidence="5">1.17.7.4</ecNumber>
    </recommendedName>
</protein>
<keyword evidence="4 5" id="KW-0411">Iron-sulfur</keyword>
<keyword evidence="2 5" id="KW-0479">Metal-binding</keyword>
<dbReference type="Pfam" id="PF02401">
    <property type="entry name" value="LYTB"/>
    <property type="match status" value="1"/>
</dbReference>
<feature type="binding site" evidence="5">
    <location>
        <position position="313"/>
    </location>
    <ligand>
        <name>(2E)-4-hydroxy-3-methylbut-2-enyl diphosphate</name>
        <dbReference type="ChEBI" id="CHEBI:128753"/>
    </ligand>
</feature>
<gene>
    <name evidence="5 7" type="primary">ispH</name>
    <name evidence="7" type="ORF">FJY68_10770</name>
</gene>
<dbReference type="GO" id="GO:0051539">
    <property type="term" value="F:4 iron, 4 sulfur cluster binding"/>
    <property type="evidence" value="ECO:0007669"/>
    <property type="project" value="UniProtKB-UniRule"/>
</dbReference>
<feature type="binding site" evidence="5">
    <location>
        <position position="313"/>
    </location>
    <ligand>
        <name>dimethylallyl diphosphate</name>
        <dbReference type="ChEBI" id="CHEBI:57623"/>
    </ligand>
</feature>
<comment type="pathway">
    <text evidence="5">Isoprenoid biosynthesis; isopentenyl diphosphate biosynthesis via DXP pathway; isopentenyl diphosphate from 1-deoxy-D-xylulose 5-phosphate: step 6/6.</text>
</comment>
<feature type="binding site" evidence="5">
    <location>
        <position position="170"/>
    </location>
    <ligand>
        <name>isopentenyl diphosphate</name>
        <dbReference type="ChEBI" id="CHEBI:128769"/>
    </ligand>
</feature>
<evidence type="ECO:0000256" key="1">
    <source>
        <dbReference type="ARBA" id="ARBA00022485"/>
    </source>
</evidence>
<dbReference type="Gene3D" id="3.40.50.11270">
    <property type="match status" value="1"/>
</dbReference>
<feature type="binding site" evidence="5">
    <location>
        <position position="355"/>
    </location>
    <ligand>
        <name>dimethylallyl diphosphate</name>
        <dbReference type="ChEBI" id="CHEBI:57623"/>
    </ligand>
</feature>
<feature type="binding site" evidence="5">
    <location>
        <position position="283"/>
    </location>
    <ligand>
        <name>[4Fe-4S] cluster</name>
        <dbReference type="ChEBI" id="CHEBI:49883"/>
    </ligand>
</feature>
<name>A0A938BUT0_UNCW3</name>
<dbReference type="GO" id="GO:0050992">
    <property type="term" value="P:dimethylallyl diphosphate biosynthetic process"/>
    <property type="evidence" value="ECO:0007669"/>
    <property type="project" value="UniProtKB-UniRule"/>
</dbReference>
<feature type="binding site" evidence="5">
    <location>
        <position position="170"/>
    </location>
    <ligand>
        <name>dimethylallyl diphosphate</name>
        <dbReference type="ChEBI" id="CHEBI:57623"/>
    </ligand>
</feature>
<dbReference type="HAMAP" id="MF_00191">
    <property type="entry name" value="IspH"/>
    <property type="match status" value="1"/>
</dbReference>
<dbReference type="InterPro" id="IPR003451">
    <property type="entry name" value="LytB/IspH"/>
</dbReference>
<feature type="binding site" evidence="5">
    <location>
        <position position="138"/>
    </location>
    <ligand>
        <name>(2E)-4-hydroxy-3-methylbut-2-enyl diphosphate</name>
        <dbReference type="ChEBI" id="CHEBI:128753"/>
    </ligand>
</feature>
<feature type="binding site" evidence="5">
    <location>
        <position position="311"/>
    </location>
    <ligand>
        <name>(2E)-4-hydroxy-3-methylbut-2-enyl diphosphate</name>
        <dbReference type="ChEBI" id="CHEBI:128753"/>
    </ligand>
</feature>
<dbReference type="GO" id="GO:0019288">
    <property type="term" value="P:isopentenyl diphosphate biosynthetic process, methylerythritol 4-phosphate pathway"/>
    <property type="evidence" value="ECO:0007669"/>
    <property type="project" value="UniProtKB-UniRule"/>
</dbReference>
<accession>A0A938BUT0</accession>
<dbReference type="Gene3D" id="3.40.1010.20">
    <property type="entry name" value="4-hydroxy-3-methylbut-2-enyl diphosphate reductase, catalytic domain"/>
    <property type="match status" value="2"/>
</dbReference>
<dbReference type="EC" id="1.17.7.4" evidence="5"/>
<feature type="region of interest" description="Disordered" evidence="6">
    <location>
        <begin position="38"/>
        <end position="97"/>
    </location>
</feature>
<dbReference type="GO" id="GO:0051745">
    <property type="term" value="F:4-hydroxy-3-methylbut-2-enyl diphosphate reductase activity"/>
    <property type="evidence" value="ECO:0007669"/>
    <property type="project" value="UniProtKB-UniRule"/>
</dbReference>
<feature type="binding site" evidence="5">
    <location>
        <position position="355"/>
    </location>
    <ligand>
        <name>(2E)-4-hydroxy-3-methylbut-2-enyl diphosphate</name>
        <dbReference type="ChEBI" id="CHEBI:128753"/>
    </ligand>
</feature>
<feature type="active site" description="Proton donor" evidence="5">
    <location>
        <position position="222"/>
    </location>
</feature>
<proteinExistence type="inferred from homology"/>
<dbReference type="EMBL" id="VGIR01000075">
    <property type="protein sequence ID" value="MBM3332308.1"/>
    <property type="molecule type" value="Genomic_DNA"/>
</dbReference>
<feature type="binding site" evidence="5">
    <location>
        <position position="254"/>
    </location>
    <ligand>
        <name>(2E)-4-hydroxy-3-methylbut-2-enyl diphosphate</name>
        <dbReference type="ChEBI" id="CHEBI:128753"/>
    </ligand>
</feature>
<feature type="binding site" evidence="5">
    <location>
        <position position="313"/>
    </location>
    <ligand>
        <name>isopentenyl diphosphate</name>
        <dbReference type="ChEBI" id="CHEBI:128769"/>
    </ligand>
</feature>
<reference evidence="7" key="1">
    <citation type="submission" date="2019-03" db="EMBL/GenBank/DDBJ databases">
        <title>Lake Tanganyika Metagenome-Assembled Genomes (MAGs).</title>
        <authorList>
            <person name="Tran P."/>
        </authorList>
    </citation>
    <scope>NUCLEOTIDE SEQUENCE</scope>
    <source>
        <strain evidence="7">K_DeepCast_150m_m2_040</strain>
    </source>
</reference>
<feature type="compositionally biased region" description="Gly residues" evidence="6">
    <location>
        <begin position="54"/>
        <end position="70"/>
    </location>
</feature>
<feature type="binding site" evidence="5">
    <location>
        <position position="220"/>
    </location>
    <ligand>
        <name>dimethylallyl diphosphate</name>
        <dbReference type="ChEBI" id="CHEBI:57623"/>
    </ligand>
</feature>
<dbReference type="NCBIfam" id="TIGR00216">
    <property type="entry name" value="ispH_lytB"/>
    <property type="match status" value="1"/>
</dbReference>
<feature type="binding site" evidence="5">
    <location>
        <position position="220"/>
    </location>
    <ligand>
        <name>isopentenyl diphosphate</name>
        <dbReference type="ChEBI" id="CHEBI:128769"/>
    </ligand>
</feature>
<comment type="catalytic activity">
    <reaction evidence="5">
        <text>isopentenyl diphosphate + 2 oxidized [2Fe-2S]-[ferredoxin] + H2O = (2E)-4-hydroxy-3-methylbut-2-enyl diphosphate + 2 reduced [2Fe-2S]-[ferredoxin] + 2 H(+)</text>
        <dbReference type="Rhea" id="RHEA:24488"/>
        <dbReference type="Rhea" id="RHEA-COMP:10000"/>
        <dbReference type="Rhea" id="RHEA-COMP:10001"/>
        <dbReference type="ChEBI" id="CHEBI:15377"/>
        <dbReference type="ChEBI" id="CHEBI:15378"/>
        <dbReference type="ChEBI" id="CHEBI:33737"/>
        <dbReference type="ChEBI" id="CHEBI:33738"/>
        <dbReference type="ChEBI" id="CHEBI:128753"/>
        <dbReference type="ChEBI" id="CHEBI:128769"/>
        <dbReference type="EC" id="1.17.7.4"/>
    </reaction>
</comment>
<keyword evidence="5 7" id="KW-0560">Oxidoreductase</keyword>
<feature type="binding site" evidence="5">
    <location>
        <position position="110"/>
    </location>
    <ligand>
        <name>[4Fe-4S] cluster</name>
        <dbReference type="ChEBI" id="CHEBI:49883"/>
    </ligand>
</feature>
<dbReference type="PANTHER" id="PTHR30426:SF0">
    <property type="entry name" value="4-HYDROXY-3-METHYLBUT-2-ENYL DIPHOSPHATE REDUCTASE"/>
    <property type="match status" value="1"/>
</dbReference>
<evidence type="ECO:0000256" key="4">
    <source>
        <dbReference type="ARBA" id="ARBA00023014"/>
    </source>
</evidence>
<feature type="binding site" evidence="5">
    <location>
        <position position="311"/>
    </location>
    <ligand>
        <name>isopentenyl diphosphate</name>
        <dbReference type="ChEBI" id="CHEBI:128769"/>
    </ligand>
</feature>
<feature type="binding site" evidence="5">
    <location>
        <position position="311"/>
    </location>
    <ligand>
        <name>dimethylallyl diphosphate</name>
        <dbReference type="ChEBI" id="CHEBI:57623"/>
    </ligand>
</feature>
<comment type="caution">
    <text evidence="7">The sequence shown here is derived from an EMBL/GenBank/DDBJ whole genome shotgun (WGS) entry which is preliminary data.</text>
</comment>
<comment type="catalytic activity">
    <reaction evidence="5">
        <text>dimethylallyl diphosphate + 2 oxidized [2Fe-2S]-[ferredoxin] + H2O = (2E)-4-hydroxy-3-methylbut-2-enyl diphosphate + 2 reduced [2Fe-2S]-[ferredoxin] + 2 H(+)</text>
        <dbReference type="Rhea" id="RHEA:24825"/>
        <dbReference type="Rhea" id="RHEA-COMP:10000"/>
        <dbReference type="Rhea" id="RHEA-COMP:10001"/>
        <dbReference type="ChEBI" id="CHEBI:15377"/>
        <dbReference type="ChEBI" id="CHEBI:15378"/>
        <dbReference type="ChEBI" id="CHEBI:33737"/>
        <dbReference type="ChEBI" id="CHEBI:33738"/>
        <dbReference type="ChEBI" id="CHEBI:57623"/>
        <dbReference type="ChEBI" id="CHEBI:128753"/>
        <dbReference type="EC" id="1.17.7.4"/>
    </reaction>
</comment>
<organism evidence="7 8">
    <name type="scientific">candidate division WOR-3 bacterium</name>
    <dbReference type="NCBI Taxonomy" id="2052148"/>
    <lineage>
        <taxon>Bacteria</taxon>
        <taxon>Bacteria division WOR-3</taxon>
    </lineage>
</organism>
<evidence type="ECO:0000313" key="7">
    <source>
        <dbReference type="EMBL" id="MBM3332308.1"/>
    </source>
</evidence>
<dbReference type="CDD" id="cd13944">
    <property type="entry name" value="lytB_ispH"/>
    <property type="match status" value="1"/>
</dbReference>
<keyword evidence="5" id="KW-0414">Isoprene biosynthesis</keyword>
<comment type="similarity">
    <text evidence="5">Belongs to the IspH family.</text>
</comment>
<evidence type="ECO:0000256" key="3">
    <source>
        <dbReference type="ARBA" id="ARBA00023004"/>
    </source>
</evidence>
<feature type="binding site" evidence="5">
    <location>
        <position position="192"/>
    </location>
    <ligand>
        <name>[4Fe-4S] cluster</name>
        <dbReference type="ChEBI" id="CHEBI:49883"/>
    </ligand>
</feature>
<feature type="binding site" evidence="5">
    <location>
        <position position="220"/>
    </location>
    <ligand>
        <name>(2E)-4-hydroxy-3-methylbut-2-enyl diphosphate</name>
        <dbReference type="ChEBI" id="CHEBI:128753"/>
    </ligand>
</feature>
<sequence length="380" mass="40806">MCVALNHLLLGRQGLCEARVSEEAATQRWHPHRLCRPGVSGRLRSGPAGVSGPDAGGGETSEGAGRGGGLVVKWSSGRVPGRGRTNGEGRKSVAQGRRSKVIVARPTGFCFGVERAIGLAKSGKKEFGRVSTLGELVHNPLVLNELEGAGIRSVRSVGQVREGALVIRAHGVPPRTLAECGRLGIEVVDATCPYVRKVQNVARRLKERGYTVVVVGERNHPEVKSILGHCEGRGRVYSPRMRLRGGKVGVVAQTTMSRERLREAVANLSRFRYTELRIFDTICEEVAARQQAAARIAQQVDLVVVVGGRNSANSSRLAEIARNAGCQVVFVERAAEVPRRIVARAGRVGVVAGSSTPSRVVREIVDIVRNPAKEDRLNVS</sequence>
<evidence type="ECO:0000256" key="5">
    <source>
        <dbReference type="HAMAP-Rule" id="MF_00191"/>
    </source>
</evidence>
<evidence type="ECO:0000256" key="6">
    <source>
        <dbReference type="SAM" id="MobiDB-lite"/>
    </source>
</evidence>
<feature type="binding site" evidence="5">
    <location>
        <position position="138"/>
    </location>
    <ligand>
        <name>dimethylallyl diphosphate</name>
        <dbReference type="ChEBI" id="CHEBI:57623"/>
    </ligand>
</feature>
<dbReference type="GO" id="GO:0016114">
    <property type="term" value="P:terpenoid biosynthetic process"/>
    <property type="evidence" value="ECO:0007669"/>
    <property type="project" value="UniProtKB-UniRule"/>
</dbReference>
<dbReference type="Proteomes" id="UP000779900">
    <property type="component" value="Unassembled WGS sequence"/>
</dbReference>
<comment type="cofactor">
    <cofactor evidence="5">
        <name>[4Fe-4S] cluster</name>
        <dbReference type="ChEBI" id="CHEBI:49883"/>
    </cofactor>
    <text evidence="5">Binds 1 [4Fe-4S] cluster per subunit.</text>
</comment>
<evidence type="ECO:0000256" key="2">
    <source>
        <dbReference type="ARBA" id="ARBA00022723"/>
    </source>
</evidence>
<feature type="binding site" evidence="5">
    <location>
        <position position="138"/>
    </location>
    <ligand>
        <name>isopentenyl diphosphate</name>
        <dbReference type="ChEBI" id="CHEBI:128769"/>
    </ligand>
</feature>
<dbReference type="GO" id="GO:0046872">
    <property type="term" value="F:metal ion binding"/>
    <property type="evidence" value="ECO:0007669"/>
    <property type="project" value="UniProtKB-KW"/>
</dbReference>
<dbReference type="AlphaFoldDB" id="A0A938BUT0"/>